<proteinExistence type="predicted"/>
<dbReference type="InterPro" id="IPR026780">
    <property type="entry name" value="PNRC1/2"/>
</dbReference>
<keyword evidence="4" id="KW-0804">Transcription</keyword>
<dbReference type="GO" id="GO:0016071">
    <property type="term" value="P:mRNA metabolic process"/>
    <property type="evidence" value="ECO:0007669"/>
    <property type="project" value="UniProtKB-ARBA"/>
</dbReference>
<dbReference type="AlphaFoldDB" id="A0A653C7I1"/>
<evidence type="ECO:0000256" key="2">
    <source>
        <dbReference type="ARBA" id="ARBA00023015"/>
    </source>
</evidence>
<keyword evidence="3" id="KW-0010">Activator</keyword>
<feature type="compositionally biased region" description="Polar residues" evidence="6">
    <location>
        <begin position="7"/>
        <end position="19"/>
    </location>
</feature>
<feature type="compositionally biased region" description="Pro residues" evidence="6">
    <location>
        <begin position="68"/>
        <end position="78"/>
    </location>
</feature>
<keyword evidence="8" id="KW-1185">Reference proteome</keyword>
<comment type="subcellular location">
    <subcellularLocation>
        <location evidence="1">Nucleus</location>
    </subcellularLocation>
</comment>
<evidence type="ECO:0000256" key="1">
    <source>
        <dbReference type="ARBA" id="ARBA00004123"/>
    </source>
</evidence>
<gene>
    <name evidence="7" type="ORF">CALMAC_LOCUS6879</name>
</gene>
<protein>
    <recommendedName>
        <fullName evidence="9">Proline-rich nuclear receptor coactivator 2</fullName>
    </recommendedName>
</protein>
<dbReference type="Pfam" id="PF15365">
    <property type="entry name" value="PNRC"/>
    <property type="match status" value="1"/>
</dbReference>
<dbReference type="GO" id="GO:0005634">
    <property type="term" value="C:nucleus"/>
    <property type="evidence" value="ECO:0007669"/>
    <property type="project" value="UniProtKB-SubCell"/>
</dbReference>
<keyword evidence="5" id="KW-0539">Nucleus</keyword>
<evidence type="ECO:0000256" key="5">
    <source>
        <dbReference type="ARBA" id="ARBA00023242"/>
    </source>
</evidence>
<accession>A0A653C7I1</accession>
<evidence type="ECO:0000256" key="6">
    <source>
        <dbReference type="SAM" id="MobiDB-lite"/>
    </source>
</evidence>
<dbReference type="EMBL" id="CAACVG010007151">
    <property type="protein sequence ID" value="VEN43882.1"/>
    <property type="molecule type" value="Genomic_DNA"/>
</dbReference>
<feature type="compositionally biased region" description="Low complexity" evidence="6">
    <location>
        <begin position="25"/>
        <end position="53"/>
    </location>
</feature>
<evidence type="ECO:0000313" key="8">
    <source>
        <dbReference type="Proteomes" id="UP000410492"/>
    </source>
</evidence>
<feature type="region of interest" description="Disordered" evidence="6">
    <location>
        <begin position="1"/>
        <end position="82"/>
    </location>
</feature>
<evidence type="ECO:0008006" key="9">
    <source>
        <dbReference type="Google" id="ProtNLM"/>
    </source>
</evidence>
<evidence type="ECO:0000256" key="4">
    <source>
        <dbReference type="ARBA" id="ARBA00023163"/>
    </source>
</evidence>
<sequence>MHPHYMQLQQFQNRTSPSKVGSFYQQQQGVQPRQRQPSMSSTKASPSSPRTSPGLLAGHYAGCKFSEPPSPSQLPLPPKHWTQTNGARQVRVPFHAALKADHHLADGAQQLKMLLKVQA</sequence>
<dbReference type="InterPro" id="IPR028322">
    <property type="entry name" value="PNRC-like_rgn"/>
</dbReference>
<evidence type="ECO:0000256" key="3">
    <source>
        <dbReference type="ARBA" id="ARBA00023159"/>
    </source>
</evidence>
<keyword evidence="2" id="KW-0805">Transcription regulation</keyword>
<evidence type="ECO:0000313" key="7">
    <source>
        <dbReference type="EMBL" id="VEN43882.1"/>
    </source>
</evidence>
<name>A0A653C7I1_CALMS</name>
<reference evidence="7 8" key="1">
    <citation type="submission" date="2019-01" db="EMBL/GenBank/DDBJ databases">
        <authorList>
            <person name="Sayadi A."/>
        </authorList>
    </citation>
    <scope>NUCLEOTIDE SEQUENCE [LARGE SCALE GENOMIC DNA]</scope>
</reference>
<dbReference type="Proteomes" id="UP000410492">
    <property type="component" value="Unassembled WGS sequence"/>
</dbReference>
<organism evidence="7 8">
    <name type="scientific">Callosobruchus maculatus</name>
    <name type="common">Southern cowpea weevil</name>
    <name type="synonym">Pulse bruchid</name>
    <dbReference type="NCBI Taxonomy" id="64391"/>
    <lineage>
        <taxon>Eukaryota</taxon>
        <taxon>Metazoa</taxon>
        <taxon>Ecdysozoa</taxon>
        <taxon>Arthropoda</taxon>
        <taxon>Hexapoda</taxon>
        <taxon>Insecta</taxon>
        <taxon>Pterygota</taxon>
        <taxon>Neoptera</taxon>
        <taxon>Endopterygota</taxon>
        <taxon>Coleoptera</taxon>
        <taxon>Polyphaga</taxon>
        <taxon>Cucujiformia</taxon>
        <taxon>Chrysomeloidea</taxon>
        <taxon>Chrysomelidae</taxon>
        <taxon>Bruchinae</taxon>
        <taxon>Bruchini</taxon>
        <taxon>Callosobruchus</taxon>
    </lineage>
</organism>
<dbReference type="PANTHER" id="PTHR15405">
    <property type="entry name" value="PROLINE-RICH NUCLEAR RECEPTOR COACTIVATOR"/>
    <property type="match status" value="1"/>
</dbReference>